<reference evidence="2 3" key="1">
    <citation type="journal article" date="2012" name="Genome Biol.">
        <title>Genome and low-iron response of an oceanic diatom adapted to chronic iron limitation.</title>
        <authorList>
            <person name="Lommer M."/>
            <person name="Specht M."/>
            <person name="Roy A.S."/>
            <person name="Kraemer L."/>
            <person name="Andreson R."/>
            <person name="Gutowska M.A."/>
            <person name="Wolf J."/>
            <person name="Bergner S.V."/>
            <person name="Schilhabel M.B."/>
            <person name="Klostermeier U.C."/>
            <person name="Beiko R.G."/>
            <person name="Rosenstiel P."/>
            <person name="Hippler M."/>
            <person name="Laroche J."/>
        </authorList>
    </citation>
    <scope>NUCLEOTIDE SEQUENCE [LARGE SCALE GENOMIC DNA]</scope>
    <source>
        <strain evidence="2 3">CCMP1005</strain>
    </source>
</reference>
<evidence type="ECO:0000313" key="2">
    <source>
        <dbReference type="EMBL" id="EJK58051.1"/>
    </source>
</evidence>
<feature type="non-terminal residue" evidence="2">
    <location>
        <position position="308"/>
    </location>
</feature>
<feature type="region of interest" description="Disordered" evidence="1">
    <location>
        <begin position="20"/>
        <end position="46"/>
    </location>
</feature>
<feature type="region of interest" description="Disordered" evidence="1">
    <location>
        <begin position="199"/>
        <end position="308"/>
    </location>
</feature>
<feature type="compositionally biased region" description="Basic residues" evidence="1">
    <location>
        <begin position="274"/>
        <end position="284"/>
    </location>
</feature>
<organism evidence="2 3">
    <name type="scientific">Thalassiosira oceanica</name>
    <name type="common">Marine diatom</name>
    <dbReference type="NCBI Taxonomy" id="159749"/>
    <lineage>
        <taxon>Eukaryota</taxon>
        <taxon>Sar</taxon>
        <taxon>Stramenopiles</taxon>
        <taxon>Ochrophyta</taxon>
        <taxon>Bacillariophyta</taxon>
        <taxon>Coscinodiscophyceae</taxon>
        <taxon>Thalassiosirophycidae</taxon>
        <taxon>Thalassiosirales</taxon>
        <taxon>Thalassiosiraceae</taxon>
        <taxon>Thalassiosira</taxon>
    </lineage>
</organism>
<feature type="region of interest" description="Disordered" evidence="1">
    <location>
        <begin position="67"/>
        <end position="171"/>
    </location>
</feature>
<dbReference type="AlphaFoldDB" id="K0SAR8"/>
<dbReference type="EMBL" id="AGNL01026287">
    <property type="protein sequence ID" value="EJK58051.1"/>
    <property type="molecule type" value="Genomic_DNA"/>
</dbReference>
<feature type="compositionally biased region" description="Polar residues" evidence="1">
    <location>
        <begin position="25"/>
        <end position="34"/>
    </location>
</feature>
<dbReference type="Proteomes" id="UP000266841">
    <property type="component" value="Unassembled WGS sequence"/>
</dbReference>
<name>K0SAR8_THAOC</name>
<evidence type="ECO:0000256" key="1">
    <source>
        <dbReference type="SAM" id="MobiDB-lite"/>
    </source>
</evidence>
<comment type="caution">
    <text evidence="2">The sequence shown here is derived from an EMBL/GenBank/DDBJ whole genome shotgun (WGS) entry which is preliminary data.</text>
</comment>
<evidence type="ECO:0000313" key="3">
    <source>
        <dbReference type="Proteomes" id="UP000266841"/>
    </source>
</evidence>
<feature type="compositionally biased region" description="Basic and acidic residues" evidence="1">
    <location>
        <begin position="143"/>
        <end position="152"/>
    </location>
</feature>
<sequence>MIFTDDSRSSPFDLFTLTDEIKRPCQSSQRTTPVTEAARPHGPSPHQIVRHHAFRLEELDSLTQLGRRAEEELDPQVVSEVCPRPSRGGAQRGDAAAHYADEQWQQQAPPSHPPTDSYRETATGVECLWSPAMDARQGAVPISERERGERRQGTARPCPGSLKNAKGGANIGGEYCEAREKSSVGGGNFESANLKLAVPHAEESTSLREMYGEEEVLDYPMDGAPPLDLRGGFGPPSRPRRKKKKPPSGNGNGNNGGRRGKSKKRESSGERRGKGPRRKHRSRSRSGDAHQQQQHQAREAGPHQPAHW</sequence>
<accession>K0SAR8</accession>
<proteinExistence type="predicted"/>
<gene>
    <name evidence="2" type="ORF">THAOC_21846</name>
</gene>
<protein>
    <submittedName>
        <fullName evidence="2">Uncharacterized protein</fullName>
    </submittedName>
</protein>
<keyword evidence="3" id="KW-1185">Reference proteome</keyword>